<evidence type="ECO:0000313" key="1">
    <source>
        <dbReference type="EMBL" id="KAJ1135122.1"/>
    </source>
</evidence>
<keyword evidence="2" id="KW-1185">Reference proteome</keyword>
<proteinExistence type="predicted"/>
<protein>
    <submittedName>
        <fullName evidence="1">Uncharacterized protein</fullName>
    </submittedName>
</protein>
<dbReference type="EMBL" id="JANPWB010000010">
    <property type="protein sequence ID" value="KAJ1135122.1"/>
    <property type="molecule type" value="Genomic_DNA"/>
</dbReference>
<accession>A0AAV7Q7I8</accession>
<gene>
    <name evidence="1" type="ORF">NDU88_001567</name>
</gene>
<sequence length="70" mass="7552">MRTAMTQAGELIEALGLHSSWAEQQEEVSASDYSVARCYSHSAATHNTYHAPNRAGTPVILSRGMLSISC</sequence>
<dbReference type="Proteomes" id="UP001066276">
    <property type="component" value="Chromosome 6"/>
</dbReference>
<evidence type="ECO:0000313" key="2">
    <source>
        <dbReference type="Proteomes" id="UP001066276"/>
    </source>
</evidence>
<comment type="caution">
    <text evidence="1">The sequence shown here is derived from an EMBL/GenBank/DDBJ whole genome shotgun (WGS) entry which is preliminary data.</text>
</comment>
<dbReference type="AlphaFoldDB" id="A0AAV7Q7I8"/>
<organism evidence="1 2">
    <name type="scientific">Pleurodeles waltl</name>
    <name type="common">Iberian ribbed newt</name>
    <dbReference type="NCBI Taxonomy" id="8319"/>
    <lineage>
        <taxon>Eukaryota</taxon>
        <taxon>Metazoa</taxon>
        <taxon>Chordata</taxon>
        <taxon>Craniata</taxon>
        <taxon>Vertebrata</taxon>
        <taxon>Euteleostomi</taxon>
        <taxon>Amphibia</taxon>
        <taxon>Batrachia</taxon>
        <taxon>Caudata</taxon>
        <taxon>Salamandroidea</taxon>
        <taxon>Salamandridae</taxon>
        <taxon>Pleurodelinae</taxon>
        <taxon>Pleurodeles</taxon>
    </lineage>
</organism>
<reference evidence="1" key="1">
    <citation type="journal article" date="2022" name="bioRxiv">
        <title>Sequencing and chromosome-scale assembly of the giantPleurodeles waltlgenome.</title>
        <authorList>
            <person name="Brown T."/>
            <person name="Elewa A."/>
            <person name="Iarovenko S."/>
            <person name="Subramanian E."/>
            <person name="Araus A.J."/>
            <person name="Petzold A."/>
            <person name="Susuki M."/>
            <person name="Suzuki K.-i.T."/>
            <person name="Hayashi T."/>
            <person name="Toyoda A."/>
            <person name="Oliveira C."/>
            <person name="Osipova E."/>
            <person name="Leigh N.D."/>
            <person name="Simon A."/>
            <person name="Yun M.H."/>
        </authorList>
    </citation>
    <scope>NUCLEOTIDE SEQUENCE</scope>
    <source>
        <strain evidence="1">20211129_DDA</strain>
        <tissue evidence="1">Liver</tissue>
    </source>
</reference>
<name>A0AAV7Q7I8_PLEWA</name>